<dbReference type="AlphaFoldDB" id="A0A6P6C6D9"/>
<dbReference type="Proteomes" id="UP000515202">
    <property type="component" value="Unplaced"/>
</dbReference>
<accession>A0A6P6C6D9</accession>
<evidence type="ECO:0000313" key="4">
    <source>
        <dbReference type="Proteomes" id="UP000515202"/>
    </source>
</evidence>
<name>A0A6P6C6D9_PTEVA</name>
<protein>
    <submittedName>
        <fullName evidence="5">Uncharacterized protein LOC105311597</fullName>
    </submittedName>
</protein>
<feature type="compositionally biased region" description="Low complexity" evidence="2">
    <location>
        <begin position="27"/>
        <end position="42"/>
    </location>
</feature>
<dbReference type="KEGG" id="pvp:105311597"/>
<dbReference type="InterPro" id="IPR059105">
    <property type="entry name" value="Rec21/ENK19"/>
</dbReference>
<evidence type="ECO:0000313" key="5">
    <source>
        <dbReference type="RefSeq" id="XP_023382924.1"/>
    </source>
</evidence>
<evidence type="ECO:0000256" key="2">
    <source>
        <dbReference type="SAM" id="MobiDB-lite"/>
    </source>
</evidence>
<sequence length="397" mass="44528">MQNHRYGYQIGSSGLHHKRRFPPLAHSTPDPGSPDTPDSLTPKMAKINLSSPQQAHSTKKALFPTWGQIKKLTSEAETLVSAGGHQPTPEALFLAMLALLSCQVPFANANFSYWAYFPDPPLLHLASWGSQNIKVFTNNSDLMGGISNSSIPHRTSDKIDFKGFADDAPLCFVVTGVPLPGCLPINYRTFLTDSPTDNIYKRNIWNLEFISLGYHTYNDTYINLTNSFTFLLEACTTKFSNRDIYWNSINSKHGFPKRIDCGFNHKATKFSPVQSNITIYDFSVSSPNYNYRDYLKTKTANFTGFDSTGSSIHRWFTPGWVAPIYQSTSPKHNKTVLYPDLFRLLAATNMILFKRPLENKAESLALRACVNTPYALLLGQHKDINNSVTADSYHISC</sequence>
<dbReference type="RefSeq" id="XP_023382924.1">
    <property type="nucleotide sequence ID" value="XM_023527156.1"/>
</dbReference>
<proteinExistence type="predicted"/>
<gene>
    <name evidence="5" type="primary">LOC105311597</name>
</gene>
<feature type="domain" description="Rec21/ENK19" evidence="3">
    <location>
        <begin position="40"/>
        <end position="104"/>
    </location>
</feature>
<organism evidence="4 5">
    <name type="scientific">Pteropus vampyrus</name>
    <name type="common">Large flying fox</name>
    <dbReference type="NCBI Taxonomy" id="132908"/>
    <lineage>
        <taxon>Eukaryota</taxon>
        <taxon>Metazoa</taxon>
        <taxon>Chordata</taxon>
        <taxon>Craniata</taxon>
        <taxon>Vertebrata</taxon>
        <taxon>Euteleostomi</taxon>
        <taxon>Mammalia</taxon>
        <taxon>Eutheria</taxon>
        <taxon>Laurasiatheria</taxon>
        <taxon>Chiroptera</taxon>
        <taxon>Yinpterochiroptera</taxon>
        <taxon>Pteropodoidea</taxon>
        <taxon>Pteropodidae</taxon>
        <taxon>Pteropodinae</taxon>
        <taxon>Pteropus</taxon>
    </lineage>
</organism>
<dbReference type="PANTHER" id="PTHR34313:SF2">
    <property type="entry name" value="ENDOGENOUS RETROVIRUS GROUP K MEMBER 21 ENV POLYPROTEIN-LIKE"/>
    <property type="match status" value="1"/>
</dbReference>
<dbReference type="InterPro" id="IPR051255">
    <property type="entry name" value="Retroviral_env_glycoprotein"/>
</dbReference>
<reference evidence="5" key="1">
    <citation type="submission" date="2025-08" db="UniProtKB">
        <authorList>
            <consortium name="RefSeq"/>
        </authorList>
    </citation>
    <scope>IDENTIFICATION</scope>
    <source>
        <tissue evidence="5">Kidney</tissue>
    </source>
</reference>
<comment type="subcellular location">
    <subcellularLocation>
        <location evidence="1">Virion</location>
    </subcellularLocation>
</comment>
<evidence type="ECO:0000259" key="3">
    <source>
        <dbReference type="Pfam" id="PF15695"/>
    </source>
</evidence>
<dbReference type="Pfam" id="PF15695">
    <property type="entry name" value="HERV-K_REC"/>
    <property type="match status" value="1"/>
</dbReference>
<dbReference type="GeneID" id="105311597"/>
<feature type="region of interest" description="Disordered" evidence="2">
    <location>
        <begin position="12"/>
        <end position="44"/>
    </location>
</feature>
<evidence type="ECO:0000256" key="1">
    <source>
        <dbReference type="ARBA" id="ARBA00004328"/>
    </source>
</evidence>
<dbReference type="OrthoDB" id="9808239at2759"/>
<dbReference type="PANTHER" id="PTHR34313">
    <property type="entry name" value="ENDOGENOUS RETROVIRUS GROUP K MEMBER 113 ENV POLYPROTEIN-RELATED"/>
    <property type="match status" value="1"/>
</dbReference>
<keyword evidence="4" id="KW-1185">Reference proteome</keyword>